<proteinExistence type="predicted"/>
<organism evidence="2 3">
    <name type="scientific">Metarhizium robertsii</name>
    <dbReference type="NCBI Taxonomy" id="568076"/>
    <lineage>
        <taxon>Eukaryota</taxon>
        <taxon>Fungi</taxon>
        <taxon>Dikarya</taxon>
        <taxon>Ascomycota</taxon>
        <taxon>Pezizomycotina</taxon>
        <taxon>Sordariomycetes</taxon>
        <taxon>Hypocreomycetidae</taxon>
        <taxon>Hypocreales</taxon>
        <taxon>Clavicipitaceae</taxon>
        <taxon>Metarhizium</taxon>
    </lineage>
</organism>
<evidence type="ECO:0008006" key="4">
    <source>
        <dbReference type="Google" id="ProtNLM"/>
    </source>
</evidence>
<feature type="compositionally biased region" description="Low complexity" evidence="1">
    <location>
        <begin position="168"/>
        <end position="177"/>
    </location>
</feature>
<name>A0A014PG89_9HYPO</name>
<feature type="compositionally biased region" description="Basic and acidic residues" evidence="1">
    <location>
        <begin position="1"/>
        <end position="10"/>
    </location>
</feature>
<dbReference type="HOGENOM" id="CLU_429651_0_0_1"/>
<evidence type="ECO:0000313" key="2">
    <source>
        <dbReference type="EMBL" id="EXU94593.1"/>
    </source>
</evidence>
<protein>
    <recommendedName>
        <fullName evidence="4">Transposase</fullName>
    </recommendedName>
</protein>
<accession>A0A014PG89</accession>
<evidence type="ECO:0000256" key="1">
    <source>
        <dbReference type="SAM" id="MobiDB-lite"/>
    </source>
</evidence>
<reference evidence="2 3" key="1">
    <citation type="submission" date="2014-02" db="EMBL/GenBank/DDBJ databases">
        <title>The genome sequence of the entomopathogenic fungus Metarhizium robertsii ARSEF 2575.</title>
        <authorList>
            <person name="Giuliano Garisto Donzelli B."/>
            <person name="Roe B.A."/>
            <person name="Macmil S.L."/>
            <person name="Krasnoff S.B."/>
            <person name="Gibson D.M."/>
        </authorList>
    </citation>
    <scope>NUCLEOTIDE SEQUENCE [LARGE SCALE GENOMIC DNA]</scope>
    <source>
        <strain evidence="2 3">ARSEF 2575</strain>
    </source>
</reference>
<dbReference type="AlphaFoldDB" id="A0A014PG89"/>
<dbReference type="eggNOG" id="ENOG502QVJ3">
    <property type="taxonomic scope" value="Eukaryota"/>
</dbReference>
<dbReference type="Proteomes" id="UP000030151">
    <property type="component" value="Unassembled WGS sequence"/>
</dbReference>
<gene>
    <name evidence="2" type="ORF">X797_012335</name>
</gene>
<sequence>MDALNSRHAETSGAGDDNAPYNRFATWPGSFFSSLRKPHGNRGIDEHYWELRQSRIYLDDCFRGSGTRRIFTPAIPDPDKIERRRLREQEKATEGSKRSGNKAQFQPALEFAREQAKADSSLAAVLFKHCQRLGSRGISSEMSPSSSTSSTSEITLPSRVREEHEESSGYSDTESSSQIPGHAAISIDSLQAQVNKFAKENGFGVVRHNGSGSRVQKTRYMFQCEHGGPLSQASLMLPVAHNYRGVLELWKYAVFAETKEHYEKAWVRLCEEFNDQQAILIYLYNTYLPIASQWAHCFIKKYRNFGVRVTSGTEASNNNVKSYLLNGTSHRYGLVKAIEGMLTDQERDFVDNCSQDEVLTGRVYSGPGSEYLGELRIKEFSRPLVLLFLTQHLREPTSRNPYRQILDPKIVTNLRGRPTNTTQPVTESMEINQAGRECRGGRVAARPVSINSAKLRPQRVGRAGRQECDGRVVGDSLAYGGGCLNRRWSMMLKRRRCGMRYADPRSSSASSVKSEEKDKDCINTEVAELGNAPWDTFLARNCVSHLGSNGMSADIKNLYVLGLTVTDQVGEKVTTLCSSHLITPQLWRFARLLCPPMIRVHVYLSELSTARHTWHEPTLWEAVIEERPSIGVMLAAC</sequence>
<feature type="compositionally biased region" description="Low complexity" evidence="1">
    <location>
        <begin position="138"/>
        <end position="158"/>
    </location>
</feature>
<feature type="region of interest" description="Disordered" evidence="1">
    <location>
        <begin position="1"/>
        <end position="20"/>
    </location>
</feature>
<feature type="region of interest" description="Disordered" evidence="1">
    <location>
        <begin position="136"/>
        <end position="178"/>
    </location>
</feature>
<dbReference type="EMBL" id="JELW01000224">
    <property type="protein sequence ID" value="EXU94593.1"/>
    <property type="molecule type" value="Genomic_DNA"/>
</dbReference>
<feature type="compositionally biased region" description="Basic and acidic residues" evidence="1">
    <location>
        <begin position="77"/>
        <end position="97"/>
    </location>
</feature>
<comment type="caution">
    <text evidence="2">The sequence shown here is derived from an EMBL/GenBank/DDBJ whole genome shotgun (WGS) entry which is preliminary data.</text>
</comment>
<evidence type="ECO:0000313" key="3">
    <source>
        <dbReference type="Proteomes" id="UP000030151"/>
    </source>
</evidence>
<feature type="region of interest" description="Disordered" evidence="1">
    <location>
        <begin position="73"/>
        <end position="104"/>
    </location>
</feature>